<keyword evidence="5" id="KW-1185">Reference proteome</keyword>
<organism evidence="4 5">
    <name type="scientific">Psophocarpus tetragonolobus</name>
    <name type="common">Winged bean</name>
    <name type="synonym">Dolichos tetragonolobus</name>
    <dbReference type="NCBI Taxonomy" id="3891"/>
    <lineage>
        <taxon>Eukaryota</taxon>
        <taxon>Viridiplantae</taxon>
        <taxon>Streptophyta</taxon>
        <taxon>Embryophyta</taxon>
        <taxon>Tracheophyta</taxon>
        <taxon>Spermatophyta</taxon>
        <taxon>Magnoliopsida</taxon>
        <taxon>eudicotyledons</taxon>
        <taxon>Gunneridae</taxon>
        <taxon>Pentapetalae</taxon>
        <taxon>rosids</taxon>
        <taxon>fabids</taxon>
        <taxon>Fabales</taxon>
        <taxon>Fabaceae</taxon>
        <taxon>Papilionoideae</taxon>
        <taxon>50 kb inversion clade</taxon>
        <taxon>NPAAA clade</taxon>
        <taxon>indigoferoid/millettioid clade</taxon>
        <taxon>Phaseoleae</taxon>
        <taxon>Psophocarpus</taxon>
    </lineage>
</organism>
<dbReference type="InterPro" id="IPR037731">
    <property type="entry name" value="ASY3-like"/>
</dbReference>
<dbReference type="EMBL" id="JAYMYS010000005">
    <property type="protein sequence ID" value="KAK7392171.1"/>
    <property type="molecule type" value="Genomic_DNA"/>
</dbReference>
<evidence type="ECO:0000313" key="5">
    <source>
        <dbReference type="Proteomes" id="UP001386955"/>
    </source>
</evidence>
<feature type="domain" description="Meiosis-specific protein ASY3-like coiled-coil" evidence="3">
    <location>
        <begin position="57"/>
        <end position="832"/>
    </location>
</feature>
<protein>
    <recommendedName>
        <fullName evidence="3">Meiosis-specific protein ASY3-like coiled-coil domain-containing protein</fullName>
    </recommendedName>
</protein>
<reference evidence="4 5" key="1">
    <citation type="submission" date="2024-01" db="EMBL/GenBank/DDBJ databases">
        <title>The genomes of 5 underutilized Papilionoideae crops provide insights into root nodulation and disease resistanc.</title>
        <authorList>
            <person name="Jiang F."/>
        </authorList>
    </citation>
    <scope>NUCLEOTIDE SEQUENCE [LARGE SCALE GENOMIC DNA]</scope>
    <source>
        <strain evidence="4">DUOXIRENSHENG_FW03</strain>
        <tissue evidence="4">Leaves</tissue>
    </source>
</reference>
<dbReference type="Proteomes" id="UP001386955">
    <property type="component" value="Unassembled WGS sequence"/>
</dbReference>
<feature type="compositionally biased region" description="Polar residues" evidence="2">
    <location>
        <begin position="527"/>
        <end position="550"/>
    </location>
</feature>
<dbReference type="AlphaFoldDB" id="A0AAN9SA84"/>
<evidence type="ECO:0000259" key="3">
    <source>
        <dbReference type="Pfam" id="PF20435"/>
    </source>
</evidence>
<dbReference type="PANTHER" id="PTHR36027">
    <property type="entry name" value="MEIOSIS-SPECIFIC PROTEIN ASY3"/>
    <property type="match status" value="1"/>
</dbReference>
<comment type="caution">
    <text evidence="4">The sequence shown here is derived from an EMBL/GenBank/DDBJ whole genome shotgun (WGS) entry which is preliminary data.</text>
</comment>
<evidence type="ECO:0000256" key="1">
    <source>
        <dbReference type="SAM" id="Coils"/>
    </source>
</evidence>
<feature type="coiled-coil region" evidence="1">
    <location>
        <begin position="729"/>
        <end position="771"/>
    </location>
</feature>
<gene>
    <name evidence="4" type="ORF">VNO78_20601</name>
</gene>
<dbReference type="Pfam" id="PF20435">
    <property type="entry name" value="ASY3-like"/>
    <property type="match status" value="1"/>
</dbReference>
<dbReference type="PANTHER" id="PTHR36027:SF1">
    <property type="entry name" value="MEIOSIS-SPECIFIC PROTEIN ASY3"/>
    <property type="match status" value="1"/>
</dbReference>
<evidence type="ECO:0000256" key="2">
    <source>
        <dbReference type="SAM" id="MobiDB-lite"/>
    </source>
</evidence>
<evidence type="ECO:0000313" key="4">
    <source>
        <dbReference type="EMBL" id="KAK7392171.1"/>
    </source>
</evidence>
<accession>A0AAN9SA84</accession>
<name>A0AAN9SA84_PSOTE</name>
<dbReference type="InterPro" id="IPR046845">
    <property type="entry name" value="ASY3-like_CC"/>
</dbReference>
<sequence length="836" mass="93712">MRSINPEDGWPLTSFSRLLISGFVSIWHCSISNSHPSLHTRVTHIHIFELCIQDQTSDCRSFGSNIRPSSQTRKISIGIMADSKSSTRNGATKGNGAVVPNTERVISNVGNCPGENNDVEAVTPSFHIKQSGGPREPKCSWFSKSIYQRTPTADAEAILQANQASSLLVSPGGRDEPNGMERAADKHSVQLFSYKTSILASNNYKKFDADATRMKGRKDGTTVKVKDFTFTTAPVFESDKIDPVDKINTTENRTESLRMKLCQILGAASSPKSRRSGSPARNMEEESLPLEQRLNQKENKSAKTIQNSDTIETDSENPDHTPKRPVTRSWSRKRASSKNQPGKGKSGSSSKNTEKHGEKSIFSFEEKWIGRQDAFPNDGSLKKKYQRKNTKVGKNKICLTENDTTDKLHQDTLKTDLELHDRTTFSLGKIAEGFTSLPEHQTKCPQTENVNQEKEFYQPPQVNTDQHGELEVSENGNQQEYRSNPVMENVATKSQDDFPSPTFRLERPILSVSPNSTPKTGQKENDVSSPASTQRTFSLGSIHSLRTPQASEPDFNRLGEQKKPSDAKELKSFIPRKDKSSETEKKEQGGSSDSSSEEQYFQGYHEGSRVRHASERKSFALHPIKKLCKHEGGKFNHRRPAASVSSKGTVDSDGIDEASEQNQDGFVRAVELLALELGKLQSKLKSMASQKSSEILKSVAEEIHLQMQNVHSQIQTDMGKVTSLGKSKRKRLETRFEDQQKQLRLIYNRFKEEVNQHLQDCRSAVEDLEADQIEIKSAMEKQRVAHKKLLSQLEKVVQIQLDDAQRKITITQEKARGKLLQLKQVVAMCLKEEILN</sequence>
<feature type="region of interest" description="Disordered" evidence="2">
    <location>
        <begin position="492"/>
        <end position="613"/>
    </location>
</feature>
<feature type="compositionally biased region" description="Low complexity" evidence="2">
    <location>
        <begin position="342"/>
        <end position="351"/>
    </location>
</feature>
<feature type="compositionally biased region" description="Basic residues" evidence="2">
    <location>
        <begin position="323"/>
        <end position="336"/>
    </location>
</feature>
<feature type="compositionally biased region" description="Low complexity" evidence="2">
    <location>
        <begin position="589"/>
        <end position="599"/>
    </location>
</feature>
<dbReference type="GO" id="GO:0051321">
    <property type="term" value="P:meiotic cell cycle"/>
    <property type="evidence" value="ECO:0007669"/>
    <property type="project" value="InterPro"/>
</dbReference>
<feature type="region of interest" description="Disordered" evidence="2">
    <location>
        <begin position="265"/>
        <end position="359"/>
    </location>
</feature>
<proteinExistence type="predicted"/>
<feature type="compositionally biased region" description="Basic and acidic residues" evidence="2">
    <location>
        <begin position="554"/>
        <end position="588"/>
    </location>
</feature>
<feature type="region of interest" description="Disordered" evidence="2">
    <location>
        <begin position="633"/>
        <end position="653"/>
    </location>
</feature>
<keyword evidence="1" id="KW-0175">Coiled coil</keyword>